<feature type="compositionally biased region" description="Pro residues" evidence="1">
    <location>
        <begin position="907"/>
        <end position="925"/>
    </location>
</feature>
<organism evidence="5 6">
    <name type="scientific">Arcanobacterium phocae</name>
    <dbReference type="NCBI Taxonomy" id="131112"/>
    <lineage>
        <taxon>Bacteria</taxon>
        <taxon>Bacillati</taxon>
        <taxon>Actinomycetota</taxon>
        <taxon>Actinomycetes</taxon>
        <taxon>Actinomycetales</taxon>
        <taxon>Actinomycetaceae</taxon>
        <taxon>Arcanobacterium</taxon>
    </lineage>
</organism>
<dbReference type="InterPro" id="IPR047971">
    <property type="entry name" value="ExeM-like"/>
</dbReference>
<reference evidence="6" key="1">
    <citation type="submission" date="2016-10" db="EMBL/GenBank/DDBJ databases">
        <authorList>
            <person name="Varghese N."/>
            <person name="Submissions S."/>
        </authorList>
    </citation>
    <scope>NUCLEOTIDE SEQUENCE [LARGE SCALE GENOMIC DNA]</scope>
    <source>
        <strain evidence="6">DSM 10002</strain>
    </source>
</reference>
<keyword evidence="6" id="KW-1185">Reference proteome</keyword>
<evidence type="ECO:0000259" key="4">
    <source>
        <dbReference type="PROSITE" id="PS51841"/>
    </source>
</evidence>
<dbReference type="NCBIfam" id="NF033681">
    <property type="entry name" value="ExeM_NucH_DNase"/>
    <property type="match status" value="1"/>
</dbReference>
<evidence type="ECO:0000256" key="2">
    <source>
        <dbReference type="SAM" id="Phobius"/>
    </source>
</evidence>
<proteinExistence type="predicted"/>
<name>A0A1H2LC53_9ACTO</name>
<dbReference type="SUPFAM" id="SSF74853">
    <property type="entry name" value="Lamin A/C globular tail domain"/>
    <property type="match status" value="1"/>
</dbReference>
<dbReference type="EMBL" id="LT629804">
    <property type="protein sequence ID" value="SDU77996.1"/>
    <property type="molecule type" value="Genomic_DNA"/>
</dbReference>
<dbReference type="STRING" id="131112.SAMN04489737_0275"/>
<feature type="region of interest" description="Disordered" evidence="1">
    <location>
        <begin position="895"/>
        <end position="943"/>
    </location>
</feature>
<dbReference type="GeneID" id="65344030"/>
<feature type="region of interest" description="Disordered" evidence="1">
    <location>
        <begin position="167"/>
        <end position="246"/>
    </location>
</feature>
<keyword evidence="2" id="KW-0472">Membrane</keyword>
<feature type="transmembrane region" description="Helical" evidence="2">
    <location>
        <begin position="1089"/>
        <end position="1107"/>
    </location>
</feature>
<feature type="domain" description="LTD" evidence="4">
    <location>
        <begin position="27"/>
        <end position="163"/>
    </location>
</feature>
<dbReference type="SUPFAM" id="SSF56219">
    <property type="entry name" value="DNase I-like"/>
    <property type="match status" value="1"/>
</dbReference>
<dbReference type="PANTHER" id="PTHR42834:SF1">
    <property type="entry name" value="ENDONUCLEASE_EXONUCLEASE_PHOSPHATASE FAMILY PROTEIN (AFU_ORTHOLOGUE AFUA_3G09210)"/>
    <property type="match status" value="1"/>
</dbReference>
<dbReference type="CDD" id="cd10283">
    <property type="entry name" value="MnuA_DNase1-like"/>
    <property type="match status" value="1"/>
</dbReference>
<dbReference type="RefSeq" id="WP_091278984.1">
    <property type="nucleotide sequence ID" value="NZ_LT629804.1"/>
</dbReference>
<feature type="signal peptide" evidence="3">
    <location>
        <begin position="1"/>
        <end position="29"/>
    </location>
</feature>
<dbReference type="PANTHER" id="PTHR42834">
    <property type="entry name" value="ENDONUCLEASE/EXONUCLEASE/PHOSPHATASE FAMILY PROTEIN (AFU_ORTHOLOGUE AFUA_3G09210)"/>
    <property type="match status" value="1"/>
</dbReference>
<dbReference type="InterPro" id="IPR036691">
    <property type="entry name" value="Endo/exonu/phosph_ase_sf"/>
</dbReference>
<evidence type="ECO:0000313" key="6">
    <source>
        <dbReference type="Proteomes" id="UP000214355"/>
    </source>
</evidence>
<keyword evidence="3" id="KW-0732">Signal</keyword>
<feature type="compositionally biased region" description="Basic and acidic residues" evidence="1">
    <location>
        <begin position="1058"/>
        <end position="1076"/>
    </location>
</feature>
<dbReference type="InterPro" id="IPR036415">
    <property type="entry name" value="Lamin_tail_dom_sf"/>
</dbReference>
<protein>
    <recommendedName>
        <fullName evidence="4">LTD domain-containing protein</fullName>
    </recommendedName>
</protein>
<gene>
    <name evidence="5" type="ORF">SAMN04489737_0275</name>
</gene>
<dbReference type="AlphaFoldDB" id="A0A1H2LC53"/>
<feature type="chain" id="PRO_5009279223" description="LTD domain-containing protein" evidence="3">
    <location>
        <begin position="30"/>
        <end position="1112"/>
    </location>
</feature>
<sequence length="1112" mass="120986">MKLSRSMKIAAVFTASLLALPAATQPAVAAGAVESKGADHLVINEVYVDGTQTKGTYRDYVELYNPTSAPISLEGFTLQGYASTKNKSGGTTVLTGTIESHGYFLVTAKNGKPTNEITADNSGGKFDLSAGKNGASIALFHNTDIPQKITPDSETIDLVGWGKKGLGEGTSIPDVAKGDLSFQRKTPGVDTDDNFQDFEIKEATPMNFQGDAKVKADAEGSEPGTPEEENPGEPSIPDVADPETPAPEVSIAQIQGTTDKTPYEDKIVTTTGIVTAVYPYGGFQGFYMQTPGSGGNEDKTPQASDGIFVYVGNFSKLADKKGMKPGSITIGDYLEVTGTVSERYGLTQMSVYKKGNENQPATVTKLKKDDTIVAPTPVTLDRIPDAEADREKLEGMLVKISGEYTVSANYLTNRHGRLDLAPGKEPFQIPSDATADKSKWQELADKIERERIALDDGASMDYTYGGSGDKKWGNYKYPVPYLDVNNPLRVGTVITLPQAMILDFRSNRVGYKKYENRWNLQPTKPLTDKNISNKDEWKNWVSFKSTREPAPQFKDGNVTITSFNVLNYFPTLGEDTKGCSAYKAYDGTGLTNTGKKCAPRGAYSQKAFEMQQSKIVKAINELDSTVVGLEEIENSVKFGEDRDAAIGNLVNELNKDAGKQKWAFVKSPDAKHLPKLADQDVIRLAFIYQQDLIEPVDESKVLYDGKEWKYARQPLAQKFRAIRNGQAEGKPFVVVINHLKSKGSDKDTVPNDGFQGNNNHMRVNQVTEMATWVQKNFAQDPVFVIGDLNSYSHEDPLTTLETKFGYTSIAEKMGVKNHSYQFGGVVGSLDHALGNAEAMKMVKAADVWNVNAMEPVAFEYARWNYNVNYKNLFDADSPYRSSDHDPIKVAIDTRNSVPWTELTPATPVDPEPQPEPQPQPDPEPQPEATVVTPKASAVNPQASDPAACKITPFVTIEPIEGVTYQVTVDGKQLKPVDGNANKFEYPYGKTVKVVATLKDGYKLAEGAQTEWSWTAPTREELKCSVPWTELTPATPAPQDPAPQDPTPQDPTPVPDQPGQDKKDSGMKDSGKKDSKSGKSGLAKTGIETSGLAGLAVIAMIAGGAIVARRRNA</sequence>
<dbReference type="PROSITE" id="PS51841">
    <property type="entry name" value="LTD"/>
    <property type="match status" value="1"/>
</dbReference>
<evidence type="ECO:0000256" key="1">
    <source>
        <dbReference type="SAM" id="MobiDB-lite"/>
    </source>
</evidence>
<evidence type="ECO:0000313" key="5">
    <source>
        <dbReference type="EMBL" id="SDU77996.1"/>
    </source>
</evidence>
<dbReference type="Proteomes" id="UP000214355">
    <property type="component" value="Chromosome I"/>
</dbReference>
<accession>A0A1H2LC53</accession>
<keyword evidence="2" id="KW-1133">Transmembrane helix</keyword>
<feature type="compositionally biased region" description="Pro residues" evidence="1">
    <location>
        <begin position="1034"/>
        <end position="1055"/>
    </location>
</feature>
<dbReference type="Gene3D" id="3.60.10.10">
    <property type="entry name" value="Endonuclease/exonuclease/phosphatase"/>
    <property type="match status" value="1"/>
</dbReference>
<dbReference type="Pfam" id="PF00932">
    <property type="entry name" value="LTD"/>
    <property type="match status" value="1"/>
</dbReference>
<feature type="region of interest" description="Disordered" evidence="1">
    <location>
        <begin position="1028"/>
        <end position="1085"/>
    </location>
</feature>
<dbReference type="InterPro" id="IPR001322">
    <property type="entry name" value="Lamin_tail_dom"/>
</dbReference>
<keyword evidence="2" id="KW-0812">Transmembrane</keyword>
<evidence type="ECO:0000256" key="3">
    <source>
        <dbReference type="SAM" id="SignalP"/>
    </source>
</evidence>
<dbReference type="OrthoDB" id="1016457at2"/>
<dbReference type="CDD" id="cd04486">
    <property type="entry name" value="YhcR_OBF_like"/>
    <property type="match status" value="1"/>
</dbReference>